<keyword evidence="5" id="KW-1185">Reference proteome</keyword>
<comment type="cofactor">
    <cofactor evidence="2">
        <name>a divalent metal cation</name>
        <dbReference type="ChEBI" id="CHEBI:60240"/>
    </cofactor>
</comment>
<dbReference type="Gene3D" id="3.60.21.10">
    <property type="match status" value="1"/>
</dbReference>
<feature type="domain" description="Calcineurin-like phosphoesterase" evidence="3">
    <location>
        <begin position="4"/>
        <end position="151"/>
    </location>
</feature>
<evidence type="ECO:0000256" key="2">
    <source>
        <dbReference type="RuleBase" id="RU362039"/>
    </source>
</evidence>
<dbReference type="PANTHER" id="PTHR11124">
    <property type="entry name" value="VACUOLAR SORTING PROTEIN VPS29"/>
    <property type="match status" value="1"/>
</dbReference>
<dbReference type="GO" id="GO:0046872">
    <property type="term" value="F:metal ion binding"/>
    <property type="evidence" value="ECO:0007669"/>
    <property type="project" value="UniProtKB-KW"/>
</dbReference>
<dbReference type="EC" id="3.1.4.-" evidence="2"/>
<comment type="similarity">
    <text evidence="1 2">Belongs to the metallophosphoesterase superfamily. YfcE family.</text>
</comment>
<evidence type="ECO:0000313" key="4">
    <source>
        <dbReference type="EMBL" id="MCP9765866.1"/>
    </source>
</evidence>
<dbReference type="Proteomes" id="UP001204144">
    <property type="component" value="Unassembled WGS sequence"/>
</dbReference>
<dbReference type="RefSeq" id="WP_255039567.1">
    <property type="nucleotide sequence ID" value="NZ_RJUF01000193.1"/>
</dbReference>
<dbReference type="NCBIfam" id="TIGR00040">
    <property type="entry name" value="yfcE"/>
    <property type="match status" value="1"/>
</dbReference>
<comment type="caution">
    <text evidence="4">The sequence shown here is derived from an EMBL/GenBank/DDBJ whole genome shotgun (WGS) entry which is preliminary data.</text>
</comment>
<evidence type="ECO:0000259" key="3">
    <source>
        <dbReference type="Pfam" id="PF12850"/>
    </source>
</evidence>
<dbReference type="SUPFAM" id="SSF56300">
    <property type="entry name" value="Metallo-dependent phosphatases"/>
    <property type="match status" value="1"/>
</dbReference>
<sequence>MALIGLISDTHSYLDPAVFEHFKDCDEIWHIGDIGDRTVLDQLKDFKPVKAVFGNIETQELRHELPEDLIFEIEGLKVFMTHIGNLPGKYSARVKKILKFHQPNLFICGHSHILRVIKDPLNNGMVYLNPGAAGKHGFHQMRTLMRMKIEQSKITNLEVIELGKR</sequence>
<dbReference type="AlphaFoldDB" id="A0AAE3H7Z0"/>
<organism evidence="4 5">
    <name type="scientific">Lacihabitans soyangensis</name>
    <dbReference type="NCBI Taxonomy" id="869394"/>
    <lineage>
        <taxon>Bacteria</taxon>
        <taxon>Pseudomonadati</taxon>
        <taxon>Bacteroidota</taxon>
        <taxon>Cytophagia</taxon>
        <taxon>Cytophagales</taxon>
        <taxon>Leadbetterellaceae</taxon>
        <taxon>Lacihabitans</taxon>
    </lineage>
</organism>
<accession>A0AAE3H7Z0</accession>
<dbReference type="InterPro" id="IPR029052">
    <property type="entry name" value="Metallo-depent_PP-like"/>
</dbReference>
<reference evidence="4 5" key="1">
    <citation type="submission" date="2018-11" db="EMBL/GenBank/DDBJ databases">
        <title>Novel bacteria species description.</title>
        <authorList>
            <person name="Han J.-H."/>
        </authorList>
    </citation>
    <scope>NUCLEOTIDE SEQUENCE [LARGE SCALE GENOMIC DNA]</scope>
    <source>
        <strain evidence="4 5">KCTC23259</strain>
    </source>
</reference>
<dbReference type="GO" id="GO:0016787">
    <property type="term" value="F:hydrolase activity"/>
    <property type="evidence" value="ECO:0007669"/>
    <property type="project" value="UniProtKB-UniRule"/>
</dbReference>
<dbReference type="InterPro" id="IPR000979">
    <property type="entry name" value="Phosphodiesterase_MJ0936/Vps29"/>
</dbReference>
<dbReference type="InterPro" id="IPR024654">
    <property type="entry name" value="Calcineurin-like_PHP_lpxH"/>
</dbReference>
<evidence type="ECO:0000313" key="5">
    <source>
        <dbReference type="Proteomes" id="UP001204144"/>
    </source>
</evidence>
<evidence type="ECO:0000256" key="1">
    <source>
        <dbReference type="ARBA" id="ARBA00008950"/>
    </source>
</evidence>
<dbReference type="Pfam" id="PF12850">
    <property type="entry name" value="Metallophos_2"/>
    <property type="match status" value="1"/>
</dbReference>
<dbReference type="EMBL" id="RJUF01000193">
    <property type="protein sequence ID" value="MCP9765866.1"/>
    <property type="molecule type" value="Genomic_DNA"/>
</dbReference>
<proteinExistence type="inferred from homology"/>
<name>A0AAE3H7Z0_9BACT</name>
<keyword evidence="2" id="KW-0479">Metal-binding</keyword>
<protein>
    <recommendedName>
        <fullName evidence="2">Phosphoesterase</fullName>
        <ecNumber evidence="2">3.1.4.-</ecNumber>
    </recommendedName>
</protein>
<gene>
    <name evidence="4" type="ORF">EGI31_23265</name>
</gene>